<dbReference type="AlphaFoldDB" id="A0A517KW96"/>
<dbReference type="CDD" id="cd02440">
    <property type="entry name" value="AdoMet_MTases"/>
    <property type="match status" value="1"/>
</dbReference>
<dbReference type="InterPro" id="IPR019410">
    <property type="entry name" value="Methyltransf_16"/>
</dbReference>
<sequence length="377" mass="41933">MRYIRFLKTPKLHVKAGPGSVINLVITITTDLGETFYPDDLLLAATLRSDRYDGDIYLRKTVKWVAGMRALPIALDFEQNHIDWPARVHVHARNAPMSDHFQRHDDGSDMTSIISAWSDVLNPPQGIFEASKSVERRFTPLSNRTLSMWEETGESIARHLWDGGLALSAYLDRMVALQAEGIPLVEQTISAATFKKLHVIELGSGCGIVGITLAQTVPDCDVLLTDLPEAAEIAQRNIDNVFPAMSSSVSFQPLNWEEPLPKMVQSKTYDLILVADCTYNSDSSPALVRTLSALQKKSPKAVILVAMKVRHPSEDVFFDLMRQALFIEASHMKIQLPSVAGAGEKVEVYVFHGEDRPSYTNATPPQFANSVVAFWRN</sequence>
<dbReference type="Gene3D" id="3.40.50.150">
    <property type="entry name" value="Vaccinia Virus protein VP39"/>
    <property type="match status" value="1"/>
</dbReference>
<organism evidence="1 2">
    <name type="scientific">Venturia effusa</name>
    <dbReference type="NCBI Taxonomy" id="50376"/>
    <lineage>
        <taxon>Eukaryota</taxon>
        <taxon>Fungi</taxon>
        <taxon>Dikarya</taxon>
        <taxon>Ascomycota</taxon>
        <taxon>Pezizomycotina</taxon>
        <taxon>Dothideomycetes</taxon>
        <taxon>Pleosporomycetidae</taxon>
        <taxon>Venturiales</taxon>
        <taxon>Venturiaceae</taxon>
        <taxon>Venturia</taxon>
    </lineage>
</organism>
<dbReference type="PANTHER" id="PTHR14614">
    <property type="entry name" value="HEPATOCELLULAR CARCINOMA-ASSOCIATED ANTIGEN"/>
    <property type="match status" value="1"/>
</dbReference>
<accession>A0A517KW96</accession>
<reference evidence="1 2" key="1">
    <citation type="submission" date="2019-07" db="EMBL/GenBank/DDBJ databases">
        <title>Finished genome of Venturia effusa.</title>
        <authorList>
            <person name="Young C.A."/>
            <person name="Cox M.P."/>
            <person name="Ganley A.R.D."/>
            <person name="David W.J."/>
        </authorList>
    </citation>
    <scope>NUCLEOTIDE SEQUENCE [LARGE SCALE GENOMIC DNA]</scope>
    <source>
        <strain evidence="2">albino</strain>
    </source>
</reference>
<dbReference type="STRING" id="50376.A0A517KW96"/>
<protein>
    <recommendedName>
        <fullName evidence="3">Methyltransferase-domain-containing protein</fullName>
    </recommendedName>
</protein>
<dbReference type="SUPFAM" id="SSF53335">
    <property type="entry name" value="S-adenosyl-L-methionine-dependent methyltransferases"/>
    <property type="match status" value="1"/>
</dbReference>
<dbReference type="InterPro" id="IPR029063">
    <property type="entry name" value="SAM-dependent_MTases_sf"/>
</dbReference>
<proteinExistence type="predicted"/>
<evidence type="ECO:0000313" key="1">
    <source>
        <dbReference type="EMBL" id="QDS67643.1"/>
    </source>
</evidence>
<dbReference type="OrthoDB" id="413520at2759"/>
<evidence type="ECO:0000313" key="2">
    <source>
        <dbReference type="Proteomes" id="UP000316270"/>
    </source>
</evidence>
<dbReference type="PANTHER" id="PTHR14614:SF132">
    <property type="entry name" value="PROTEIN-LYSINE METHYLTRANSFERASE C42C1.13"/>
    <property type="match status" value="1"/>
</dbReference>
<keyword evidence="2" id="KW-1185">Reference proteome</keyword>
<gene>
    <name evidence="1" type="ORF">FKW77_004615</name>
</gene>
<name>A0A517KW96_9PEZI</name>
<evidence type="ECO:0008006" key="3">
    <source>
        <dbReference type="Google" id="ProtNLM"/>
    </source>
</evidence>
<dbReference type="GO" id="GO:0008757">
    <property type="term" value="F:S-adenosylmethionine-dependent methyltransferase activity"/>
    <property type="evidence" value="ECO:0007669"/>
    <property type="project" value="UniProtKB-ARBA"/>
</dbReference>
<dbReference type="Pfam" id="PF10294">
    <property type="entry name" value="Methyltransf_16"/>
    <property type="match status" value="1"/>
</dbReference>
<dbReference type="GO" id="GO:0005829">
    <property type="term" value="C:cytosol"/>
    <property type="evidence" value="ECO:0007669"/>
    <property type="project" value="TreeGrafter"/>
</dbReference>
<dbReference type="Proteomes" id="UP000316270">
    <property type="component" value="Chromosome 1"/>
</dbReference>
<dbReference type="EMBL" id="CP042185">
    <property type="protein sequence ID" value="QDS67643.1"/>
    <property type="molecule type" value="Genomic_DNA"/>
</dbReference>